<feature type="region of interest" description="Disordered" evidence="1">
    <location>
        <begin position="44"/>
        <end position="84"/>
    </location>
</feature>
<dbReference type="AlphaFoldDB" id="A0AAE0CGQ9"/>
<comment type="caution">
    <text evidence="2">The sequence shown here is derived from an EMBL/GenBank/DDBJ whole genome shotgun (WGS) entry which is preliminary data.</text>
</comment>
<keyword evidence="3" id="KW-1185">Reference proteome</keyword>
<evidence type="ECO:0000313" key="2">
    <source>
        <dbReference type="EMBL" id="KAK3254029.1"/>
    </source>
</evidence>
<accession>A0AAE0CGQ9</accession>
<name>A0AAE0CGQ9_9CHLO</name>
<evidence type="ECO:0000313" key="3">
    <source>
        <dbReference type="Proteomes" id="UP001190700"/>
    </source>
</evidence>
<dbReference type="Proteomes" id="UP001190700">
    <property type="component" value="Unassembled WGS sequence"/>
</dbReference>
<organism evidence="2 3">
    <name type="scientific">Cymbomonas tetramitiformis</name>
    <dbReference type="NCBI Taxonomy" id="36881"/>
    <lineage>
        <taxon>Eukaryota</taxon>
        <taxon>Viridiplantae</taxon>
        <taxon>Chlorophyta</taxon>
        <taxon>Pyramimonadophyceae</taxon>
        <taxon>Pyramimonadales</taxon>
        <taxon>Pyramimonadaceae</taxon>
        <taxon>Cymbomonas</taxon>
    </lineage>
</organism>
<feature type="region of interest" description="Disordered" evidence="1">
    <location>
        <begin position="1"/>
        <end position="29"/>
    </location>
</feature>
<reference evidence="2 3" key="1">
    <citation type="journal article" date="2015" name="Genome Biol. Evol.">
        <title>Comparative Genomics of a Bacterivorous Green Alga Reveals Evolutionary Causalities and Consequences of Phago-Mixotrophic Mode of Nutrition.</title>
        <authorList>
            <person name="Burns J.A."/>
            <person name="Paasch A."/>
            <person name="Narechania A."/>
            <person name="Kim E."/>
        </authorList>
    </citation>
    <scope>NUCLEOTIDE SEQUENCE [LARGE SCALE GENOMIC DNA]</scope>
    <source>
        <strain evidence="2 3">PLY_AMNH</strain>
    </source>
</reference>
<feature type="compositionally biased region" description="Basic and acidic residues" evidence="1">
    <location>
        <begin position="1"/>
        <end position="26"/>
    </location>
</feature>
<dbReference type="EMBL" id="LGRX02024292">
    <property type="protein sequence ID" value="KAK3254029.1"/>
    <property type="molecule type" value="Genomic_DNA"/>
</dbReference>
<evidence type="ECO:0000256" key="1">
    <source>
        <dbReference type="SAM" id="MobiDB-lite"/>
    </source>
</evidence>
<proteinExistence type="predicted"/>
<gene>
    <name evidence="2" type="ORF">CYMTET_36743</name>
</gene>
<protein>
    <submittedName>
        <fullName evidence="2">Uncharacterized protein</fullName>
    </submittedName>
</protein>
<feature type="compositionally biased region" description="Basic and acidic residues" evidence="1">
    <location>
        <begin position="62"/>
        <end position="72"/>
    </location>
</feature>
<sequence length="84" mass="9431">MLQEERGLAEWELRGAQEGDRVKSDSPQECAMRVDLNAQLEDDDSLFGEKQDADGPVIHSTLGEERDDRDGGELDTTALQLNWQ</sequence>